<protein>
    <submittedName>
        <fullName evidence="1">Uncharacterized protein</fullName>
    </submittedName>
</protein>
<comment type="caution">
    <text evidence="1">The sequence shown here is derived from an EMBL/GenBank/DDBJ whole genome shotgun (WGS) entry which is preliminary data.</text>
</comment>
<sequence length="436" mass="46303">MLLLISSGGCARSLARIDMARDAFVAGDLTAAEETLVELSQSKDRYSSAASLDLAMVELAAGDAKSAERRFRKLRDDFDALASFAPMHEAAAMVGDDTARVYRPAAYEQIMIRAMLAVCSLATDGADAESYALQAAMRQSELAEDAKSRGIENVSEIYQSIAFAPYLRGVLREATHHDYDDAARAYQLVSAVEPRFSAVSNDIARANLGSHSNPGHGVLYVIGCVGRGPILKEVEAPTTTAAMQIASSVLNVTANQKDDKKDRAVALPNIASVKIPQVITPPSEVVGLGVRADGVAIGVTEVLTSVSELATKQTEAEMPWTIARAVMRRAAKETTVATVGNQLGLSGAAGSLFHFAVASAWSGSEHVDTRCWGLLPREIQVLRAELPAGDYTISLSSIGRSGHPIGSGVERPVTIVDGRNEYIIAIAPETTIYLAK</sequence>
<dbReference type="EMBL" id="SJPY01000007">
    <property type="protein sequence ID" value="TWU37868.1"/>
    <property type="molecule type" value="Genomic_DNA"/>
</dbReference>
<dbReference type="AlphaFoldDB" id="A0A5C6DM44"/>
<accession>A0A5C6DM44</accession>
<keyword evidence="2" id="KW-1185">Reference proteome</keyword>
<evidence type="ECO:0000313" key="2">
    <source>
        <dbReference type="Proteomes" id="UP000315471"/>
    </source>
</evidence>
<dbReference type="OrthoDB" id="9769023at2"/>
<name>A0A5C6DM44_9BACT</name>
<proteinExistence type="predicted"/>
<evidence type="ECO:0000313" key="1">
    <source>
        <dbReference type="EMBL" id="TWU37868.1"/>
    </source>
</evidence>
<organism evidence="1 2">
    <name type="scientific">Novipirellula aureliae</name>
    <dbReference type="NCBI Taxonomy" id="2527966"/>
    <lineage>
        <taxon>Bacteria</taxon>
        <taxon>Pseudomonadati</taxon>
        <taxon>Planctomycetota</taxon>
        <taxon>Planctomycetia</taxon>
        <taxon>Pirellulales</taxon>
        <taxon>Pirellulaceae</taxon>
        <taxon>Novipirellula</taxon>
    </lineage>
</organism>
<reference evidence="1 2" key="1">
    <citation type="submission" date="2019-02" db="EMBL/GenBank/DDBJ databases">
        <title>Deep-cultivation of Planctomycetes and their phenomic and genomic characterization uncovers novel biology.</title>
        <authorList>
            <person name="Wiegand S."/>
            <person name="Jogler M."/>
            <person name="Boedeker C."/>
            <person name="Pinto D."/>
            <person name="Vollmers J."/>
            <person name="Rivas-Marin E."/>
            <person name="Kohn T."/>
            <person name="Peeters S.H."/>
            <person name="Heuer A."/>
            <person name="Rast P."/>
            <person name="Oberbeckmann S."/>
            <person name="Bunk B."/>
            <person name="Jeske O."/>
            <person name="Meyerdierks A."/>
            <person name="Storesund J.E."/>
            <person name="Kallscheuer N."/>
            <person name="Luecker S."/>
            <person name="Lage O.M."/>
            <person name="Pohl T."/>
            <person name="Merkel B.J."/>
            <person name="Hornburger P."/>
            <person name="Mueller R.-W."/>
            <person name="Bruemmer F."/>
            <person name="Labrenz M."/>
            <person name="Spormann A.M."/>
            <person name="Op Den Camp H."/>
            <person name="Overmann J."/>
            <person name="Amann R."/>
            <person name="Jetten M.S.M."/>
            <person name="Mascher T."/>
            <person name="Medema M.H."/>
            <person name="Devos D.P."/>
            <person name="Kaster A.-K."/>
            <person name="Ovreas L."/>
            <person name="Rohde M."/>
            <person name="Galperin M.Y."/>
            <person name="Jogler C."/>
        </authorList>
    </citation>
    <scope>NUCLEOTIDE SEQUENCE [LARGE SCALE GENOMIC DNA]</scope>
    <source>
        <strain evidence="1 2">Q31b</strain>
    </source>
</reference>
<dbReference type="Proteomes" id="UP000315471">
    <property type="component" value="Unassembled WGS sequence"/>
</dbReference>
<gene>
    <name evidence="1" type="ORF">Q31b_46570</name>
</gene>